<gene>
    <name evidence="2" type="ORF">ABZ507_26490</name>
</gene>
<evidence type="ECO:0000313" key="3">
    <source>
        <dbReference type="Proteomes" id="UP001550535"/>
    </source>
</evidence>
<keyword evidence="3" id="KW-1185">Reference proteome</keyword>
<name>A0ABV2XHK0_9NOCA</name>
<evidence type="ECO:0000313" key="2">
    <source>
        <dbReference type="EMBL" id="MEU2125368.1"/>
    </source>
</evidence>
<dbReference type="EMBL" id="JBEYBR010000084">
    <property type="protein sequence ID" value="MEU2125368.1"/>
    <property type="molecule type" value="Genomic_DNA"/>
</dbReference>
<organism evidence="2 3">
    <name type="scientific">Nocardia niwae</name>
    <dbReference type="NCBI Taxonomy" id="626084"/>
    <lineage>
        <taxon>Bacteria</taxon>
        <taxon>Bacillati</taxon>
        <taxon>Actinomycetota</taxon>
        <taxon>Actinomycetes</taxon>
        <taxon>Mycobacteriales</taxon>
        <taxon>Nocardiaceae</taxon>
        <taxon>Nocardia</taxon>
    </lineage>
</organism>
<evidence type="ECO:0000256" key="1">
    <source>
        <dbReference type="SAM" id="MobiDB-lite"/>
    </source>
</evidence>
<feature type="region of interest" description="Disordered" evidence="1">
    <location>
        <begin position="1"/>
        <end position="20"/>
    </location>
</feature>
<dbReference type="RefSeq" id="WP_157114743.1">
    <property type="nucleotide sequence ID" value="NZ_JBEYBM010000012.1"/>
</dbReference>
<accession>A0ABV2XHK0</accession>
<sequence length="106" mass="11595">MTDGLHVETDGMRARGGADHDRVPVIRTKAEPDAGWWANRYAKYGNAAHEAFGGWEQYMFVLRKNGMNSIADDSQTNGDIMYTAATALDDTDTAGGSSVRRKTPEV</sequence>
<dbReference type="Proteomes" id="UP001550535">
    <property type="component" value="Unassembled WGS sequence"/>
</dbReference>
<protein>
    <submittedName>
        <fullName evidence="2">Uncharacterized protein</fullName>
    </submittedName>
</protein>
<reference evidence="2 3" key="1">
    <citation type="submission" date="2024-06" db="EMBL/GenBank/DDBJ databases">
        <title>The Natural Products Discovery Center: Release of the First 8490 Sequenced Strains for Exploring Actinobacteria Biosynthetic Diversity.</title>
        <authorList>
            <person name="Kalkreuter E."/>
            <person name="Kautsar S.A."/>
            <person name="Yang D."/>
            <person name="Bader C.D."/>
            <person name="Teijaro C.N."/>
            <person name="Fluegel L."/>
            <person name="Davis C.M."/>
            <person name="Simpson J.R."/>
            <person name="Lauterbach L."/>
            <person name="Steele A.D."/>
            <person name="Gui C."/>
            <person name="Meng S."/>
            <person name="Li G."/>
            <person name="Viehrig K."/>
            <person name="Ye F."/>
            <person name="Su P."/>
            <person name="Kiefer A.F."/>
            <person name="Nichols A."/>
            <person name="Cepeda A.J."/>
            <person name="Yan W."/>
            <person name="Fan B."/>
            <person name="Jiang Y."/>
            <person name="Adhikari A."/>
            <person name="Zheng C.-J."/>
            <person name="Schuster L."/>
            <person name="Cowan T.M."/>
            <person name="Smanski M.J."/>
            <person name="Chevrette M.G."/>
            <person name="De Carvalho L.P.S."/>
            <person name="Shen B."/>
        </authorList>
    </citation>
    <scope>NUCLEOTIDE SEQUENCE [LARGE SCALE GENOMIC DNA]</scope>
    <source>
        <strain evidence="2 3">NPDC019434</strain>
    </source>
</reference>
<comment type="caution">
    <text evidence="2">The sequence shown here is derived from an EMBL/GenBank/DDBJ whole genome shotgun (WGS) entry which is preliminary data.</text>
</comment>
<proteinExistence type="predicted"/>